<dbReference type="PANTHER" id="PTHR24421:SF56">
    <property type="entry name" value="OXYGEN SENSOR HISTIDINE KINASE RESPONSE REGULATOR DOST"/>
    <property type="match status" value="1"/>
</dbReference>
<evidence type="ECO:0000256" key="10">
    <source>
        <dbReference type="ARBA" id="ARBA00023012"/>
    </source>
</evidence>
<feature type="region of interest" description="Disordered" evidence="11">
    <location>
        <begin position="524"/>
        <end position="546"/>
    </location>
</feature>
<dbReference type="InterPro" id="IPR029016">
    <property type="entry name" value="GAF-like_dom_sf"/>
</dbReference>
<dbReference type="Pfam" id="PF07730">
    <property type="entry name" value="HisKA_3"/>
    <property type="match status" value="1"/>
</dbReference>
<evidence type="ECO:0000256" key="8">
    <source>
        <dbReference type="ARBA" id="ARBA00022842"/>
    </source>
</evidence>
<dbReference type="Gene3D" id="3.30.450.40">
    <property type="match status" value="2"/>
</dbReference>
<evidence type="ECO:0000256" key="7">
    <source>
        <dbReference type="ARBA" id="ARBA00022777"/>
    </source>
</evidence>
<feature type="compositionally biased region" description="Low complexity" evidence="11">
    <location>
        <begin position="533"/>
        <end position="546"/>
    </location>
</feature>
<dbReference type="GO" id="GO:0070026">
    <property type="term" value="F:nitric oxide binding"/>
    <property type="evidence" value="ECO:0007669"/>
    <property type="project" value="UniProtKB-ARBA"/>
</dbReference>
<dbReference type="SMART" id="SM00065">
    <property type="entry name" value="GAF"/>
    <property type="match status" value="2"/>
</dbReference>
<protein>
    <submittedName>
        <fullName evidence="13">Histidine kinase</fullName>
    </submittedName>
</protein>
<keyword evidence="8" id="KW-0460">Magnesium</keyword>
<dbReference type="Gene3D" id="1.20.5.1930">
    <property type="match status" value="1"/>
</dbReference>
<keyword evidence="7 13" id="KW-0418">Kinase</keyword>
<dbReference type="GO" id="GO:0046983">
    <property type="term" value="F:protein dimerization activity"/>
    <property type="evidence" value="ECO:0007669"/>
    <property type="project" value="InterPro"/>
</dbReference>
<evidence type="ECO:0000256" key="6">
    <source>
        <dbReference type="ARBA" id="ARBA00022723"/>
    </source>
</evidence>
<comment type="cofactor">
    <cofactor evidence="1">
        <name>Mg(2+)</name>
        <dbReference type="ChEBI" id="CHEBI:18420"/>
    </cofactor>
</comment>
<evidence type="ECO:0000259" key="12">
    <source>
        <dbReference type="SMART" id="SM00065"/>
    </source>
</evidence>
<evidence type="ECO:0000256" key="11">
    <source>
        <dbReference type="SAM" id="MobiDB-lite"/>
    </source>
</evidence>
<dbReference type="GO" id="GO:0016020">
    <property type="term" value="C:membrane"/>
    <property type="evidence" value="ECO:0007669"/>
    <property type="project" value="InterPro"/>
</dbReference>
<dbReference type="SUPFAM" id="SSF55874">
    <property type="entry name" value="ATPase domain of HSP90 chaperone/DNA topoisomerase II/histidine kinase"/>
    <property type="match status" value="1"/>
</dbReference>
<keyword evidence="6" id="KW-0479">Metal-binding</keyword>
<dbReference type="GO" id="GO:0020037">
    <property type="term" value="F:heme binding"/>
    <property type="evidence" value="ECO:0007669"/>
    <property type="project" value="UniProtKB-ARBA"/>
</dbReference>
<evidence type="ECO:0000313" key="14">
    <source>
        <dbReference type="Proteomes" id="UP000239297"/>
    </source>
</evidence>
<dbReference type="SUPFAM" id="SSF55781">
    <property type="entry name" value="GAF domain-like"/>
    <property type="match status" value="2"/>
</dbReference>
<dbReference type="PANTHER" id="PTHR24421">
    <property type="entry name" value="NITRATE/NITRITE SENSOR PROTEIN NARX-RELATED"/>
    <property type="match status" value="1"/>
</dbReference>
<dbReference type="GO" id="GO:0070483">
    <property type="term" value="P:detection of hypoxia"/>
    <property type="evidence" value="ECO:0007669"/>
    <property type="project" value="UniProtKB-ARBA"/>
</dbReference>
<dbReference type="GO" id="GO:0019826">
    <property type="term" value="F:oxygen sensor activity"/>
    <property type="evidence" value="ECO:0007669"/>
    <property type="project" value="UniProtKB-ARBA"/>
</dbReference>
<dbReference type="Proteomes" id="UP000239297">
    <property type="component" value="Unassembled WGS sequence"/>
</dbReference>
<sequence>MDRAEDLLVIQEHLEGLLEAVVSLAEDLSLEAVLDRVVHSACDLLDARYGALGVIGEDGQLNHFITVGIEEEGVRRIGDLPTGQGVLGLLIREPRPLRLHDLGQHMASAGFPEGHPAMSSFLGVPIRVREKVFGNLYLTEKVGGQDFTDEDEDLAVALAAAAGLAIQNARLFEDKTRRQRWLEAGMSVNEHLITAPFPQAGGLELIAEQALTVSAAALVVGASPGPDGILRCTTSAGALAVPAGQRVPGPVMTAVLQTGQGFRARTSAAVFDADTAAKIGPVMIVALGYKATPNGILIMARPEGADPFSEAELESATVFGTQAGLALDLSRANRRQEELALSVDRERIARDLHDRVIQRLFAMGLGLQTLRRFIGVTEAQQRITTMTMELDETIRELRDTIYSLQSGRIDGGSLTDLIAHTVREGTAGTSIALDLQFTGPVDRVVPAEVADHLLAVLAEGVSNTARHSGADTLSIGVSALDGTVEVLIVDDGRGFDRPERISGLSNLHHRAAAVGGTCTIDSTPGHGTRIRWTAPTTERPATEATA</sequence>
<dbReference type="CDD" id="cd16917">
    <property type="entry name" value="HATPase_UhpB-NarQ-NarX-like"/>
    <property type="match status" value="1"/>
</dbReference>
<dbReference type="InterPro" id="IPR003018">
    <property type="entry name" value="GAF"/>
</dbReference>
<comment type="cofactor">
    <cofactor evidence="2">
        <name>heme</name>
        <dbReference type="ChEBI" id="CHEBI:30413"/>
    </cofactor>
</comment>
<comment type="caution">
    <text evidence="13">The sequence shown here is derived from an EMBL/GenBank/DDBJ whole genome shotgun (WGS) entry which is preliminary data.</text>
</comment>
<accession>A0A2S5J0Y8</accession>
<keyword evidence="4" id="KW-0597">Phosphoprotein</keyword>
<dbReference type="GO" id="GO:0019825">
    <property type="term" value="F:oxygen binding"/>
    <property type="evidence" value="ECO:0007669"/>
    <property type="project" value="UniProtKB-ARBA"/>
</dbReference>
<evidence type="ECO:0000256" key="4">
    <source>
        <dbReference type="ARBA" id="ARBA00022553"/>
    </source>
</evidence>
<evidence type="ECO:0000256" key="5">
    <source>
        <dbReference type="ARBA" id="ARBA00022679"/>
    </source>
</evidence>
<dbReference type="Pfam" id="PF13185">
    <property type="entry name" value="GAF_2"/>
    <property type="match status" value="1"/>
</dbReference>
<evidence type="ECO:0000256" key="1">
    <source>
        <dbReference type="ARBA" id="ARBA00001946"/>
    </source>
</evidence>
<keyword evidence="5" id="KW-0808">Transferase</keyword>
<dbReference type="OrthoDB" id="5241249at2"/>
<dbReference type="GO" id="GO:0000287">
    <property type="term" value="F:magnesium ion binding"/>
    <property type="evidence" value="ECO:0007669"/>
    <property type="project" value="UniProtKB-ARBA"/>
</dbReference>
<dbReference type="FunFam" id="3.30.450.40:FF:000052">
    <property type="entry name" value="Oxygen sensor histidine kinase response regulator DevS/DosS"/>
    <property type="match status" value="1"/>
</dbReference>
<dbReference type="GO" id="GO:0070025">
    <property type="term" value="F:carbon monoxide binding"/>
    <property type="evidence" value="ECO:0007669"/>
    <property type="project" value="UniProtKB-ARBA"/>
</dbReference>
<organism evidence="13 14">
    <name type="scientific">Arthrobacter pityocampae</name>
    <dbReference type="NCBI Taxonomy" id="547334"/>
    <lineage>
        <taxon>Bacteria</taxon>
        <taxon>Bacillati</taxon>
        <taxon>Actinomycetota</taxon>
        <taxon>Actinomycetes</taxon>
        <taxon>Micrococcales</taxon>
        <taxon>Micrococcaceae</taxon>
        <taxon>Arthrobacter</taxon>
    </lineage>
</organism>
<keyword evidence="14" id="KW-1185">Reference proteome</keyword>
<dbReference type="InterPro" id="IPR003594">
    <property type="entry name" value="HATPase_dom"/>
</dbReference>
<evidence type="ECO:0000256" key="3">
    <source>
        <dbReference type="ARBA" id="ARBA00022490"/>
    </source>
</evidence>
<dbReference type="InterPro" id="IPR011712">
    <property type="entry name" value="Sig_transdc_His_kin_sub3_dim/P"/>
</dbReference>
<dbReference type="InterPro" id="IPR036890">
    <property type="entry name" value="HATPase_C_sf"/>
</dbReference>
<evidence type="ECO:0000256" key="9">
    <source>
        <dbReference type="ARBA" id="ARBA00023004"/>
    </source>
</evidence>
<dbReference type="Pfam" id="PF02518">
    <property type="entry name" value="HATPase_c"/>
    <property type="match status" value="1"/>
</dbReference>
<proteinExistence type="predicted"/>
<evidence type="ECO:0000313" key="13">
    <source>
        <dbReference type="EMBL" id="PPB50453.1"/>
    </source>
</evidence>
<keyword evidence="10" id="KW-0902">Two-component regulatory system</keyword>
<evidence type="ECO:0000256" key="2">
    <source>
        <dbReference type="ARBA" id="ARBA00001971"/>
    </source>
</evidence>
<dbReference type="GO" id="GO:0005524">
    <property type="term" value="F:ATP binding"/>
    <property type="evidence" value="ECO:0007669"/>
    <property type="project" value="UniProtKB-ARBA"/>
</dbReference>
<reference evidence="13 14" key="1">
    <citation type="journal article" date="2014" name="Int. J. Syst. Evol. Microbiol.">
        <title>Arthrobacter pityocampae sp. nov., isolated from Thaumetopoea pityocampa (Lep., Thaumetopoeidae).</title>
        <authorList>
            <person name="Ince I.A."/>
            <person name="Demirbag Z."/>
            <person name="Kati H."/>
        </authorList>
    </citation>
    <scope>NUCLEOTIDE SEQUENCE [LARGE SCALE GENOMIC DNA]</scope>
    <source>
        <strain evidence="13 14">Tp2</strain>
    </source>
</reference>
<dbReference type="Gene3D" id="3.30.565.10">
    <property type="entry name" value="Histidine kinase-like ATPase, C-terminal domain"/>
    <property type="match status" value="1"/>
</dbReference>
<dbReference type="AlphaFoldDB" id="A0A2S5J0Y8"/>
<feature type="domain" description="GAF" evidence="12">
    <location>
        <begin position="202"/>
        <end position="337"/>
    </location>
</feature>
<name>A0A2S5J0Y8_9MICC</name>
<dbReference type="EMBL" id="PRKW01000001">
    <property type="protein sequence ID" value="PPB50453.1"/>
    <property type="molecule type" value="Genomic_DNA"/>
</dbReference>
<keyword evidence="3" id="KW-0963">Cytoplasm</keyword>
<feature type="domain" description="GAF" evidence="12">
    <location>
        <begin position="29"/>
        <end position="176"/>
    </location>
</feature>
<dbReference type="InterPro" id="IPR050482">
    <property type="entry name" value="Sensor_HK_TwoCompSys"/>
</dbReference>
<gene>
    <name evidence="13" type="ORF">C4K88_00670</name>
</gene>
<dbReference type="GO" id="GO:0000155">
    <property type="term" value="F:phosphorelay sensor kinase activity"/>
    <property type="evidence" value="ECO:0007669"/>
    <property type="project" value="InterPro"/>
</dbReference>
<keyword evidence="9" id="KW-0408">Iron</keyword>